<dbReference type="PANTHER" id="PTHR43873">
    <property type="entry name" value="COBYRINATE A,C-DIAMIDE SYNTHASE"/>
    <property type="match status" value="1"/>
</dbReference>
<evidence type="ECO:0000256" key="1">
    <source>
        <dbReference type="ARBA" id="ARBA00001946"/>
    </source>
</evidence>
<dbReference type="InterPro" id="IPR004484">
    <property type="entry name" value="CbiA/CobB_synth"/>
</dbReference>
<evidence type="ECO:0000259" key="10">
    <source>
        <dbReference type="Pfam" id="PF01656"/>
    </source>
</evidence>
<dbReference type="PROSITE" id="PS51274">
    <property type="entry name" value="GATASE_COBBQ"/>
    <property type="match status" value="1"/>
</dbReference>
<gene>
    <name evidence="13" type="ORF">BECKTUN1418D_GA0071000_101912</name>
    <name evidence="14" type="ORF">BECKTUN1418E_GA0071001_102713</name>
    <name evidence="12" type="ORF">BECKTUN1418F_GA0071002_102713</name>
</gene>
<keyword evidence="6" id="KW-0547">Nucleotide-binding</keyword>
<evidence type="ECO:0000256" key="8">
    <source>
        <dbReference type="ARBA" id="ARBA00022842"/>
    </source>
</evidence>
<comment type="pathway">
    <text evidence="2">Cofactor biosynthesis; adenosylcobalamin biosynthesis.</text>
</comment>
<accession>A0A450ZIP7</accession>
<dbReference type="EMBL" id="CAADFY010000027">
    <property type="protein sequence ID" value="VFK53686.1"/>
    <property type="molecule type" value="Genomic_DNA"/>
</dbReference>
<dbReference type="EMBL" id="CAADFX010000019">
    <property type="protein sequence ID" value="VFK54078.1"/>
    <property type="molecule type" value="Genomic_DNA"/>
</dbReference>
<dbReference type="Gene3D" id="3.40.50.300">
    <property type="entry name" value="P-loop containing nucleotide triphosphate hydrolases"/>
    <property type="match status" value="2"/>
</dbReference>
<dbReference type="GO" id="GO:0005524">
    <property type="term" value="F:ATP binding"/>
    <property type="evidence" value="ECO:0007669"/>
    <property type="project" value="UniProtKB-KW"/>
</dbReference>
<protein>
    <submittedName>
        <fullName evidence="12">Hydrogenobyrinic acid a,c-diamide synthase (Glutamine-hydrolysing) /cobyrinate a,c-diamide synthase</fullName>
        <ecNumber evidence="12">6.3.5.9</ecNumber>
    </submittedName>
</protein>
<evidence type="ECO:0000256" key="9">
    <source>
        <dbReference type="ARBA" id="ARBA00022962"/>
    </source>
</evidence>
<dbReference type="GO" id="GO:0043802">
    <property type="term" value="F:hydrogenobyrinic acid a,c-diamide synthase (glutamine-hydrolysing) activity"/>
    <property type="evidence" value="ECO:0007669"/>
    <property type="project" value="UniProtKB-EC"/>
</dbReference>
<dbReference type="GO" id="GO:0042242">
    <property type="term" value="F:cobyrinic acid a,c-diamide synthase activity"/>
    <property type="evidence" value="ECO:0007669"/>
    <property type="project" value="InterPro"/>
</dbReference>
<dbReference type="Gene3D" id="3.40.50.880">
    <property type="match status" value="1"/>
</dbReference>
<dbReference type="InterPro" id="IPR027417">
    <property type="entry name" value="P-loop_NTPase"/>
</dbReference>
<dbReference type="EMBL" id="CAADFV010000027">
    <property type="protein sequence ID" value="VFK55276.1"/>
    <property type="molecule type" value="Genomic_DNA"/>
</dbReference>
<name>A0A450ZIP7_9GAMM</name>
<feature type="domain" description="CobQ/CobB/MinD/ParA nucleotide binding" evidence="10">
    <location>
        <begin position="10"/>
        <end position="187"/>
    </location>
</feature>
<dbReference type="PANTHER" id="PTHR43873:SF1">
    <property type="entry name" value="COBYRINATE A,C-DIAMIDE SYNTHASE"/>
    <property type="match status" value="1"/>
</dbReference>
<dbReference type="SUPFAM" id="SSF52317">
    <property type="entry name" value="Class I glutamine amidotransferase-like"/>
    <property type="match status" value="1"/>
</dbReference>
<sequence>MNAAHCPALFVAGVASNQGKTTLTAGLARYHRDAGRRVRVFKVGPDFLDPTILEHASGAPVYQLDLWMVGETHCRHLLHGAAQEADLILVEGAMGLFDGTPSGADLAQRFGIPALVVIDATAMAQTFGAVVHGLRHYRPELPFAGVVANRVAGDCHRDLVAEGMPEDVPLLAVFDRDPDTSLPARHLGLVQASEVDDLELRLNRIAARIQGTSLTALPQPCLFEATAVESQPTSLSGVRIAVARDAAFGFIYPANLDLLESLGATVVEFSPLNDDGLPEEIDALWIPGGYPELHLERLQENRAMAAAITAHHRVGKPILAECGGMLYLLENLTDKQGNQGRMCGLLPGSATMRTRLTNLGMHSLELPQGTLRGHTFHHSTTDTLLTPTGLTRPQRLGTKPEAYFRQGGLHAGYVHHYFASNPAASAVLFTPKYNTT</sequence>
<proteinExistence type="inferred from homology"/>
<evidence type="ECO:0000256" key="2">
    <source>
        <dbReference type="ARBA" id="ARBA00004953"/>
    </source>
</evidence>
<evidence type="ECO:0000256" key="6">
    <source>
        <dbReference type="ARBA" id="ARBA00022741"/>
    </source>
</evidence>
<evidence type="ECO:0000256" key="4">
    <source>
        <dbReference type="ARBA" id="ARBA00022573"/>
    </source>
</evidence>
<evidence type="ECO:0000256" key="5">
    <source>
        <dbReference type="ARBA" id="ARBA00022598"/>
    </source>
</evidence>
<dbReference type="NCBIfam" id="NF002204">
    <property type="entry name" value="PRK01077.1"/>
    <property type="match status" value="1"/>
</dbReference>
<organism evidence="12">
    <name type="scientific">Candidatus Kentrum sp. TUN</name>
    <dbReference type="NCBI Taxonomy" id="2126343"/>
    <lineage>
        <taxon>Bacteria</taxon>
        <taxon>Pseudomonadati</taxon>
        <taxon>Pseudomonadota</taxon>
        <taxon>Gammaproteobacteria</taxon>
        <taxon>Candidatus Kentrum</taxon>
    </lineage>
</organism>
<keyword evidence="9" id="KW-0315">Glutamine amidotransferase</keyword>
<evidence type="ECO:0000313" key="13">
    <source>
        <dbReference type="EMBL" id="VFK54078.1"/>
    </source>
</evidence>
<keyword evidence="4" id="KW-0169">Cobalamin biosynthesis</keyword>
<dbReference type="Pfam" id="PF07685">
    <property type="entry name" value="GATase_3"/>
    <property type="match status" value="1"/>
</dbReference>
<keyword evidence="5 12" id="KW-0436">Ligase</keyword>
<dbReference type="EC" id="6.3.5.9" evidence="12"/>
<dbReference type="InterPro" id="IPR029062">
    <property type="entry name" value="Class_I_gatase-like"/>
</dbReference>
<dbReference type="SUPFAM" id="SSF52540">
    <property type="entry name" value="P-loop containing nucleoside triphosphate hydrolases"/>
    <property type="match status" value="1"/>
</dbReference>
<dbReference type="AlphaFoldDB" id="A0A450ZIP7"/>
<dbReference type="CDD" id="cd03130">
    <property type="entry name" value="GATase1_CobB"/>
    <property type="match status" value="1"/>
</dbReference>
<keyword evidence="8" id="KW-0460">Magnesium</keyword>
<feature type="domain" description="CobB/CobQ-like glutamine amidotransferase" evidence="11">
    <location>
        <begin position="239"/>
        <end position="421"/>
    </location>
</feature>
<comment type="similarity">
    <text evidence="3">Belongs to the CobB/CobQ family. CobQ subfamily.</text>
</comment>
<dbReference type="GO" id="GO:0009236">
    <property type="term" value="P:cobalamin biosynthetic process"/>
    <property type="evidence" value="ECO:0007669"/>
    <property type="project" value="UniProtKB-KW"/>
</dbReference>
<evidence type="ECO:0000256" key="7">
    <source>
        <dbReference type="ARBA" id="ARBA00022840"/>
    </source>
</evidence>
<dbReference type="Pfam" id="PF01656">
    <property type="entry name" value="CbiA"/>
    <property type="match status" value="1"/>
</dbReference>
<evidence type="ECO:0000313" key="12">
    <source>
        <dbReference type="EMBL" id="VFK53686.1"/>
    </source>
</evidence>
<dbReference type="InterPro" id="IPR011698">
    <property type="entry name" value="GATase_3"/>
</dbReference>
<evidence type="ECO:0000256" key="3">
    <source>
        <dbReference type="ARBA" id="ARBA00006205"/>
    </source>
</evidence>
<reference evidence="12" key="1">
    <citation type="submission" date="2019-02" db="EMBL/GenBank/DDBJ databases">
        <authorList>
            <person name="Gruber-Vodicka R. H."/>
            <person name="Seah K. B. B."/>
        </authorList>
    </citation>
    <scope>NUCLEOTIDE SEQUENCE</scope>
    <source>
        <strain evidence="13">BECK_BY1</strain>
        <strain evidence="14">BECK_BY2</strain>
        <strain evidence="12">BECK_BY3</strain>
    </source>
</reference>
<evidence type="ECO:0000313" key="14">
    <source>
        <dbReference type="EMBL" id="VFK55276.1"/>
    </source>
</evidence>
<comment type="cofactor">
    <cofactor evidence="1">
        <name>Mg(2+)</name>
        <dbReference type="ChEBI" id="CHEBI:18420"/>
    </cofactor>
</comment>
<evidence type="ECO:0000259" key="11">
    <source>
        <dbReference type="Pfam" id="PF07685"/>
    </source>
</evidence>
<dbReference type="InterPro" id="IPR002586">
    <property type="entry name" value="CobQ/CobB/MinD/ParA_Nub-bd_dom"/>
</dbReference>
<keyword evidence="7" id="KW-0067">ATP-binding</keyword>